<dbReference type="PANTHER" id="PTHR22746">
    <property type="entry name" value="RAB6A-GEF COMPLEX PARTNER PROTEIN 1"/>
    <property type="match status" value="1"/>
</dbReference>
<feature type="region of interest" description="Disordered" evidence="1">
    <location>
        <begin position="1923"/>
        <end position="1972"/>
    </location>
</feature>
<dbReference type="GO" id="GO:0006886">
    <property type="term" value="P:intracellular protein transport"/>
    <property type="evidence" value="ECO:0007669"/>
    <property type="project" value="InterPro"/>
</dbReference>
<dbReference type="GO" id="GO:0042147">
    <property type="term" value="P:retrograde transport, endosome to Golgi"/>
    <property type="evidence" value="ECO:0007669"/>
    <property type="project" value="TreeGrafter"/>
</dbReference>
<evidence type="ECO:0000313" key="2">
    <source>
        <dbReference type="EMBL" id="KCV69553.1"/>
    </source>
</evidence>
<feature type="region of interest" description="Disordered" evidence="1">
    <location>
        <begin position="1713"/>
        <end position="1738"/>
    </location>
</feature>
<proteinExistence type="predicted"/>
<feature type="compositionally biased region" description="Pro residues" evidence="1">
    <location>
        <begin position="360"/>
        <end position="371"/>
    </location>
</feature>
<accession>A0A058Z6L7</accession>
<feature type="compositionally biased region" description="Polar residues" evidence="1">
    <location>
        <begin position="1009"/>
        <end position="1019"/>
    </location>
</feature>
<feature type="region of interest" description="Disordered" evidence="1">
    <location>
        <begin position="799"/>
        <end position="840"/>
    </location>
</feature>
<feature type="compositionally biased region" description="Low complexity" evidence="1">
    <location>
        <begin position="372"/>
        <end position="387"/>
    </location>
</feature>
<gene>
    <name evidence="2" type="ORF">H696_03974</name>
</gene>
<dbReference type="EMBL" id="KB932206">
    <property type="protein sequence ID" value="KCV69553.1"/>
    <property type="molecule type" value="Genomic_DNA"/>
</dbReference>
<dbReference type="GeneID" id="20528699"/>
<dbReference type="Proteomes" id="UP000030693">
    <property type="component" value="Unassembled WGS sequence"/>
</dbReference>
<dbReference type="InterPro" id="IPR040096">
    <property type="entry name" value="Ric1"/>
</dbReference>
<dbReference type="GO" id="GO:0034066">
    <property type="term" value="C:Ric1-Rgp1 guanyl-nucleotide exchange factor complex"/>
    <property type="evidence" value="ECO:0007669"/>
    <property type="project" value="InterPro"/>
</dbReference>
<evidence type="ECO:0000256" key="1">
    <source>
        <dbReference type="SAM" id="MobiDB-lite"/>
    </source>
</evidence>
<dbReference type="PANTHER" id="PTHR22746:SF10">
    <property type="entry name" value="GUANINE NUCLEOTIDE EXCHANGE FACTOR SUBUNIT RIC1"/>
    <property type="match status" value="1"/>
</dbReference>
<feature type="region of interest" description="Disordered" evidence="1">
    <location>
        <begin position="339"/>
        <end position="410"/>
    </location>
</feature>
<dbReference type="GO" id="GO:0000139">
    <property type="term" value="C:Golgi membrane"/>
    <property type="evidence" value="ECO:0007669"/>
    <property type="project" value="TreeGrafter"/>
</dbReference>
<feature type="region of interest" description="Disordered" evidence="1">
    <location>
        <begin position="991"/>
        <end position="1029"/>
    </location>
</feature>
<feature type="region of interest" description="Disordered" evidence="1">
    <location>
        <begin position="153"/>
        <end position="180"/>
    </location>
</feature>
<feature type="region of interest" description="Disordered" evidence="1">
    <location>
        <begin position="2124"/>
        <end position="2146"/>
    </location>
</feature>
<sequence length="2208" mass="226559">MVWFDGAPAVAPGIASCPGPVPLGCGQGAVVAAAPIRPGLWVTVTSGSLSLWSNAVDGATGGGGFTGGCTPDVPELWRLYLLDWRTGRQLQAPMVIPPHLVPTAGAGAGGGGGGGGHLAAGLAFCPTWDRLVLALAGPHSAWLLFADLSSGDDDDDEGAYGSWPGRRGSSGPAGAGSSSPGLLGWLRRGLLGLDGEGEESASAGRADGPASSTELEYLGTAHLPPGPVLRRAFRCQLPRSAEGRPTRLALAPSGLLIVGLSCGDALAYRWSFSGELGCPGTGLAEGCCSEVGCLEPLPIAEAASPDSSAPGASPFYPLSPGEAEGLGAGAAPGPVGRAANSFGFASGPEPGPGAGVESQPRPPATRAPPPAAGATAQPPDTADTSPPGSAVAESPGVDARPRCRGRPLDSVGRLSWRDTATVLGAETLPGLLVAGFRRDPGGPNGVTLTALSGNPGAEDRLPGVDKLAACITSLAFSAPPPAHVSLMSAARADSPVVLLVGHLGGAVSIWSVSIAGPEEPLPRQRVNTALLSACLRPALPQKALDGGGGGPDGPPGLPGVCLYCPPTPGVLPGQDALFWNGSHSLLALTPVRYLHRGPEGQVLGAEAALQPAGAAGLSLVAGDGRQHILPVAWTVPQATLATRSAVVSRPGGGYLVFTGWQEPLSCTSGLADVELTGGGLLPHTAGGGAAIREFLCRGAELAPSTVPPSPCQVWECPPLPASFDDSCGPIQHVALSPDGRALCFTGVRGGLVVYIAGPSEPVGFSSGTWRRFSSDSQERRIRVLAAPVFVRDPRCVSSGAGTPLAGPGPGSASDGPGPERTPSTRPEDAPPTGAGSLPGSSPFYPPAISWVVVLVALVDEQPSLLALPTRSQFSGLDLDKHRGLLPLPADLLDDQRQAGRGGTDRLEPAWPLDRSVRGFRLFASHQDSRTGRLTALIRRDSSSIVCEYMLGPKGLRSLSRAVSIGPELGNIVAAWGYRLNTPGYLLQTIEPPRRGPLSPGGPADGFPTPTRSLASSVAGSPSLRASGAGGGPMLISRDGRCLGSCCFGRTVGSVYFVDSVSPRAPVRLLPFLPTRFGVVSDFGLVPSEMAAPHYRPSTLSGALWAVDPSEQCWLLLHPPEDEDWPMASPTVGAGGIQRHQFGGGLIGVPIHLPLFNQPVVVSTWPVPSIVLAQQGASQMLHLVHDSRIAARVSSLLSRLELSSFPILTDVVKTLLSDGYPSQAARFLQDSVGRASPGLVCGPGPGSATHPLVANTMLNAELATEQITRTLTDLLRDALEAAFRARSRALEQPHDAELRRAAAQRLRGPGSLSDVLQFLALFPQSHSALAQATRLSEPDRWPLLYAVDTEATGVDSLLLDPQGGVASLAGEGAPAGGPSSPAPAPAPIESDFEALSPGPGRPDDRPASDASAGNPASRPPPEVGTSASSLFDSLSDVDMADDSLTVILPNGCDCWDRLCPGGELCFEHDAQDASEVLRAALASGRVSAAASLLLVVRDTCGSGAAISEAFILLDASLEVGDFACASQVVKFLRDMAKSGLFYFAHSMKTSSLSMSEAEFFIGLALSRFARRCIKRGHLVRLAFFSKALQWDLSAWLARFRMELPHSPSRRTLLSALRRTLGLPSVLDQTLCRCGFVVELRRQDPLGAPRTLRTLEEVGTGVPEAATLIRALELAAEGKTAQAAAWAAHGPGLGTPAGTSSATGGGGRRVPPAVFPPLGAWPRPATSSRAGSGARQPSPWAPRVSAAALVDSRVARLRRCAECGLTAAPAPLAPLGSSAGSVLGRLQQAIGGAAGGAHDPAMADDDASVEYLQLGTDSLPLLQPAGELVHSVEELIRLTVEPLRTVFRRADPHTGKPSPTNTYVDHCVRAFGALLRAEDFPQAELAAADEEIDEDYALTDQLPSPVRLMRHLLWSCLRAVELGRQQATSAPPGSGPAPGPAANAAAATPSSVAASAPGVATTAPTPTPTPTTATTATASAGVAAGSPAAGVLGTMGSFLSGLAGSGQATPRPAEDTTLLGGSGSGRLDDATLLAMGQIPAAREIGLLVATLLEDVPAAVLFLEGTPAALHERYQRMWEEQGHHVFAQQVAAGRPAAAVPLSTAEARRLLGPVLENTTASSRLVARHSLPGTPQAPGPGTPAVMAPSGFGIGSSDGMNRAIDQALANDKLRRHRLRRQMSLAPVDPALEGGATDDGVDRSLSSGSGGWWLW</sequence>
<feature type="region of interest" description="Disordered" evidence="1">
    <location>
        <begin position="2178"/>
        <end position="2208"/>
    </location>
</feature>
<evidence type="ECO:0000313" key="3">
    <source>
        <dbReference type="Proteomes" id="UP000030693"/>
    </source>
</evidence>
<keyword evidence="3" id="KW-1185">Reference proteome</keyword>
<feature type="compositionally biased region" description="Low complexity" evidence="1">
    <location>
        <begin position="1938"/>
        <end position="1972"/>
    </location>
</feature>
<dbReference type="GO" id="GO:0005829">
    <property type="term" value="C:cytosol"/>
    <property type="evidence" value="ECO:0007669"/>
    <property type="project" value="TreeGrafter"/>
</dbReference>
<protein>
    <submittedName>
        <fullName evidence="2">Uncharacterized protein</fullName>
    </submittedName>
</protein>
<feature type="region of interest" description="Disordered" evidence="1">
    <location>
        <begin position="1367"/>
        <end position="1428"/>
    </location>
</feature>
<feature type="region of interest" description="Disordered" evidence="1">
    <location>
        <begin position="2001"/>
        <end position="2020"/>
    </location>
</feature>
<dbReference type="RefSeq" id="XP_009496118.1">
    <property type="nucleotide sequence ID" value="XM_009497843.1"/>
</dbReference>
<organism evidence="2">
    <name type="scientific">Fonticula alba</name>
    <name type="common">Slime mold</name>
    <dbReference type="NCBI Taxonomy" id="691883"/>
    <lineage>
        <taxon>Eukaryota</taxon>
        <taxon>Rotosphaerida</taxon>
        <taxon>Fonticulaceae</taxon>
        <taxon>Fonticula</taxon>
    </lineage>
</organism>
<reference evidence="2" key="1">
    <citation type="submission" date="2013-04" db="EMBL/GenBank/DDBJ databases">
        <title>The Genome Sequence of Fonticula alba ATCC 38817.</title>
        <authorList>
            <consortium name="The Broad Institute Genomics Platform"/>
            <person name="Russ C."/>
            <person name="Cuomo C."/>
            <person name="Burger G."/>
            <person name="Gray M.W."/>
            <person name="Holland P.W.H."/>
            <person name="King N."/>
            <person name="Lang F.B.F."/>
            <person name="Roger A.J."/>
            <person name="Ruiz-Trillo I."/>
            <person name="Brown M."/>
            <person name="Walker B."/>
            <person name="Young S."/>
            <person name="Zeng Q."/>
            <person name="Gargeya S."/>
            <person name="Fitzgerald M."/>
            <person name="Haas B."/>
            <person name="Abouelleil A."/>
            <person name="Allen A.W."/>
            <person name="Alvarado L."/>
            <person name="Arachchi H.M."/>
            <person name="Berlin A.M."/>
            <person name="Chapman S.B."/>
            <person name="Gainer-Dewar J."/>
            <person name="Goldberg J."/>
            <person name="Griggs A."/>
            <person name="Gujja S."/>
            <person name="Hansen M."/>
            <person name="Howarth C."/>
            <person name="Imamovic A."/>
            <person name="Ireland A."/>
            <person name="Larimer J."/>
            <person name="McCowan C."/>
            <person name="Murphy C."/>
            <person name="Pearson M."/>
            <person name="Poon T.W."/>
            <person name="Priest M."/>
            <person name="Roberts A."/>
            <person name="Saif S."/>
            <person name="Shea T."/>
            <person name="Sisk P."/>
            <person name="Sykes S."/>
            <person name="Wortman J."/>
            <person name="Nusbaum C."/>
            <person name="Birren B."/>
        </authorList>
    </citation>
    <scope>NUCLEOTIDE SEQUENCE [LARGE SCALE GENOMIC DNA]</scope>
    <source>
        <strain evidence="2">ATCC 38817</strain>
    </source>
</reference>
<feature type="compositionally biased region" description="Low complexity" evidence="1">
    <location>
        <begin position="161"/>
        <end position="180"/>
    </location>
</feature>
<feature type="compositionally biased region" description="Low complexity" evidence="1">
    <location>
        <begin position="1367"/>
        <end position="1378"/>
    </location>
</feature>
<feature type="compositionally biased region" description="Low complexity" evidence="1">
    <location>
        <begin position="799"/>
        <end position="818"/>
    </location>
</feature>
<name>A0A058Z6L7_FONAL</name>